<feature type="non-terminal residue" evidence="2">
    <location>
        <position position="1"/>
    </location>
</feature>
<protein>
    <submittedName>
        <fullName evidence="2">Expressed protein</fullName>
    </submittedName>
</protein>
<feature type="domain" description="Fcf2 pre-rRNA processing C-terminal" evidence="1">
    <location>
        <begin position="1"/>
        <end position="80"/>
    </location>
</feature>
<dbReference type="Proteomes" id="UP001153365">
    <property type="component" value="Unassembled WGS sequence"/>
</dbReference>
<keyword evidence="3" id="KW-1185">Reference proteome</keyword>
<reference evidence="2" key="1">
    <citation type="submission" date="2022-06" db="EMBL/GenBank/DDBJ databases">
        <authorList>
            <consortium name="SYNGENTA / RWTH Aachen University"/>
        </authorList>
    </citation>
    <scope>NUCLEOTIDE SEQUENCE</scope>
</reference>
<name>A0AAV0AF08_PHAPC</name>
<comment type="caution">
    <text evidence="2">The sequence shown here is derived from an EMBL/GenBank/DDBJ whole genome shotgun (WGS) entry which is preliminary data.</text>
</comment>
<dbReference type="Pfam" id="PF08698">
    <property type="entry name" value="Fcf2"/>
    <property type="match status" value="1"/>
</dbReference>
<evidence type="ECO:0000313" key="3">
    <source>
        <dbReference type="Proteomes" id="UP001153365"/>
    </source>
</evidence>
<accession>A0AAV0AF08</accession>
<evidence type="ECO:0000259" key="1">
    <source>
        <dbReference type="Pfam" id="PF08698"/>
    </source>
</evidence>
<gene>
    <name evidence="2" type="ORF">PPACK8108_LOCUS240</name>
</gene>
<dbReference type="InterPro" id="IPR014810">
    <property type="entry name" value="Fcf2_C"/>
</dbReference>
<proteinExistence type="predicted"/>
<evidence type="ECO:0000313" key="2">
    <source>
        <dbReference type="EMBL" id="CAH7665942.1"/>
    </source>
</evidence>
<dbReference type="AlphaFoldDB" id="A0AAV0AF08"/>
<dbReference type="EMBL" id="CALTRL010000014">
    <property type="protein sequence ID" value="CAH7665942.1"/>
    <property type="molecule type" value="Genomic_DNA"/>
</dbReference>
<organism evidence="2 3">
    <name type="scientific">Phakopsora pachyrhizi</name>
    <name type="common">Asian soybean rust disease fungus</name>
    <dbReference type="NCBI Taxonomy" id="170000"/>
    <lineage>
        <taxon>Eukaryota</taxon>
        <taxon>Fungi</taxon>
        <taxon>Dikarya</taxon>
        <taxon>Basidiomycota</taxon>
        <taxon>Pucciniomycotina</taxon>
        <taxon>Pucciniomycetes</taxon>
        <taxon>Pucciniales</taxon>
        <taxon>Phakopsoraceae</taxon>
        <taxon>Phakopsora</taxon>
    </lineage>
</organism>
<sequence length="85" mass="9746">WGDLPRQEINDEVKREIRAMRLQRSLDPKRFIKGESSSTMISTLSGKKKNRSNVPEKFLFGHIVSADNRSSKLGGTKKENRKMSL</sequence>